<gene>
    <name evidence="3" type="ORF">EV356DRAFT_453608</name>
</gene>
<feature type="compositionally biased region" description="Acidic residues" evidence="1">
    <location>
        <begin position="256"/>
        <end position="267"/>
    </location>
</feature>
<dbReference type="PANTHER" id="PTHR47843">
    <property type="entry name" value="BTB DOMAIN-CONTAINING PROTEIN-RELATED"/>
    <property type="match status" value="1"/>
</dbReference>
<dbReference type="SUPFAM" id="SSF54695">
    <property type="entry name" value="POZ domain"/>
    <property type="match status" value="1"/>
</dbReference>
<feature type="region of interest" description="Disordered" evidence="1">
    <location>
        <begin position="242"/>
        <end position="288"/>
    </location>
</feature>
<feature type="domain" description="BTB" evidence="2">
    <location>
        <begin position="18"/>
        <end position="96"/>
    </location>
</feature>
<dbReference type="EMBL" id="ML991839">
    <property type="protein sequence ID" value="KAF2230572.1"/>
    <property type="molecule type" value="Genomic_DNA"/>
</dbReference>
<dbReference type="PANTHER" id="PTHR47843:SF3">
    <property type="entry name" value="BTB DOMAIN-CONTAINING PROTEIN"/>
    <property type="match status" value="1"/>
</dbReference>
<dbReference type="Gene3D" id="3.30.710.10">
    <property type="entry name" value="Potassium Channel Kv1.1, Chain A"/>
    <property type="match status" value="1"/>
</dbReference>
<dbReference type="InterPro" id="IPR011333">
    <property type="entry name" value="SKP1/BTB/POZ_sf"/>
</dbReference>
<feature type="region of interest" description="Disordered" evidence="1">
    <location>
        <begin position="50"/>
        <end position="70"/>
    </location>
</feature>
<dbReference type="AlphaFoldDB" id="A0A6A6GXX2"/>
<dbReference type="SMART" id="SM00225">
    <property type="entry name" value="BTB"/>
    <property type="match status" value="1"/>
</dbReference>
<evidence type="ECO:0000313" key="4">
    <source>
        <dbReference type="Proteomes" id="UP000800092"/>
    </source>
</evidence>
<keyword evidence="4" id="KW-1185">Reference proteome</keyword>
<evidence type="ECO:0000256" key="1">
    <source>
        <dbReference type="SAM" id="MobiDB-lite"/>
    </source>
</evidence>
<evidence type="ECO:0000259" key="2">
    <source>
        <dbReference type="PROSITE" id="PS50097"/>
    </source>
</evidence>
<evidence type="ECO:0000313" key="3">
    <source>
        <dbReference type="EMBL" id="KAF2230572.1"/>
    </source>
</evidence>
<dbReference type="Pfam" id="PF00651">
    <property type="entry name" value="BTB"/>
    <property type="match status" value="1"/>
</dbReference>
<dbReference type="OrthoDB" id="1022638at2759"/>
<accession>A0A6A6GXX2</accession>
<organism evidence="3 4">
    <name type="scientific">Viridothelium virens</name>
    <name type="common">Speckled blister lichen</name>
    <name type="synonym">Trypethelium virens</name>
    <dbReference type="NCBI Taxonomy" id="1048519"/>
    <lineage>
        <taxon>Eukaryota</taxon>
        <taxon>Fungi</taxon>
        <taxon>Dikarya</taxon>
        <taxon>Ascomycota</taxon>
        <taxon>Pezizomycotina</taxon>
        <taxon>Dothideomycetes</taxon>
        <taxon>Dothideomycetes incertae sedis</taxon>
        <taxon>Trypetheliales</taxon>
        <taxon>Trypetheliaceae</taxon>
        <taxon>Viridothelium</taxon>
    </lineage>
</organism>
<name>A0A6A6GXX2_VIRVR</name>
<reference evidence="3" key="1">
    <citation type="journal article" date="2020" name="Stud. Mycol.">
        <title>101 Dothideomycetes genomes: a test case for predicting lifestyles and emergence of pathogens.</title>
        <authorList>
            <person name="Haridas S."/>
            <person name="Albert R."/>
            <person name="Binder M."/>
            <person name="Bloem J."/>
            <person name="Labutti K."/>
            <person name="Salamov A."/>
            <person name="Andreopoulos B."/>
            <person name="Baker S."/>
            <person name="Barry K."/>
            <person name="Bills G."/>
            <person name="Bluhm B."/>
            <person name="Cannon C."/>
            <person name="Castanera R."/>
            <person name="Culley D."/>
            <person name="Daum C."/>
            <person name="Ezra D."/>
            <person name="Gonzalez J."/>
            <person name="Henrissat B."/>
            <person name="Kuo A."/>
            <person name="Liang C."/>
            <person name="Lipzen A."/>
            <person name="Lutzoni F."/>
            <person name="Magnuson J."/>
            <person name="Mondo S."/>
            <person name="Nolan M."/>
            <person name="Ohm R."/>
            <person name="Pangilinan J."/>
            <person name="Park H.-J."/>
            <person name="Ramirez L."/>
            <person name="Alfaro M."/>
            <person name="Sun H."/>
            <person name="Tritt A."/>
            <person name="Yoshinaga Y."/>
            <person name="Zwiers L.-H."/>
            <person name="Turgeon B."/>
            <person name="Goodwin S."/>
            <person name="Spatafora J."/>
            <person name="Crous P."/>
            <person name="Grigoriev I."/>
        </authorList>
    </citation>
    <scope>NUCLEOTIDE SEQUENCE</scope>
    <source>
        <strain evidence="3">Tuck. ex Michener</strain>
    </source>
</reference>
<dbReference type="CDD" id="cd18186">
    <property type="entry name" value="BTB_POZ_ZBTB_KLHL-like"/>
    <property type="match status" value="1"/>
</dbReference>
<dbReference type="Proteomes" id="UP000800092">
    <property type="component" value="Unassembled WGS sequence"/>
</dbReference>
<dbReference type="InterPro" id="IPR000210">
    <property type="entry name" value="BTB/POZ_dom"/>
</dbReference>
<sequence>MTDSQERPLHELLSHSLVDIYVGASSIRFPLHEKLLCARSPFFQKIFHSSSSPFSTPRSTSKSPSKSKSFALPDDDADAFTAFVGWLYGGSISTPRSEADLGGLFELYLMGEKWAVKALCGETLERVRDWYRESDTYPGLRRVQYIYANTSPESPMRRMLVSATARMLVTKDPDAEQPIPMHWDKALRKNGQLAVDLIRMVQEWRIEETKVPDARRGDVVGDVKKQGLGDAIEAKVDGEVEEAMKKGEIDDTLVNGDDEDSEEEVANSEDIQGEQGLLPNGVKTEDED</sequence>
<proteinExistence type="predicted"/>
<protein>
    <recommendedName>
        <fullName evidence="2">BTB domain-containing protein</fullName>
    </recommendedName>
</protein>
<dbReference type="PROSITE" id="PS50097">
    <property type="entry name" value="BTB"/>
    <property type="match status" value="1"/>
</dbReference>